<keyword evidence="2 4" id="KW-0863">Zinc-finger</keyword>
<keyword evidence="1" id="KW-0479">Metal-binding</keyword>
<evidence type="ECO:0000256" key="1">
    <source>
        <dbReference type="ARBA" id="ARBA00022723"/>
    </source>
</evidence>
<organism evidence="6 7">
    <name type="scientific">Lactuca virosa</name>
    <dbReference type="NCBI Taxonomy" id="75947"/>
    <lineage>
        <taxon>Eukaryota</taxon>
        <taxon>Viridiplantae</taxon>
        <taxon>Streptophyta</taxon>
        <taxon>Embryophyta</taxon>
        <taxon>Tracheophyta</taxon>
        <taxon>Spermatophyta</taxon>
        <taxon>Magnoliopsida</taxon>
        <taxon>eudicotyledons</taxon>
        <taxon>Gunneridae</taxon>
        <taxon>Pentapetalae</taxon>
        <taxon>asterids</taxon>
        <taxon>campanulids</taxon>
        <taxon>Asterales</taxon>
        <taxon>Asteraceae</taxon>
        <taxon>Cichorioideae</taxon>
        <taxon>Cichorieae</taxon>
        <taxon>Lactucinae</taxon>
        <taxon>Lactuca</taxon>
    </lineage>
</organism>
<keyword evidence="3" id="KW-0862">Zinc</keyword>
<sequence length="89" mass="10647">MSSSFYHGSPRIEDERHINSSIRCQCGMLAKSMTSWTQSNPGRRFYTCHNSLDKIRRCGFFRWIDPELPNKRYKAIMYDLHMRLKSIEK</sequence>
<accession>A0AAU9PTQ0</accession>
<dbReference type="PANTHER" id="PTHR33248">
    <property type="entry name" value="ZINC ION-BINDING PROTEIN"/>
    <property type="match status" value="1"/>
</dbReference>
<dbReference type="PROSITE" id="PS51999">
    <property type="entry name" value="ZF_GRF"/>
    <property type="match status" value="1"/>
</dbReference>
<keyword evidence="7" id="KW-1185">Reference proteome</keyword>
<reference evidence="6 7" key="1">
    <citation type="submission" date="2022-01" db="EMBL/GenBank/DDBJ databases">
        <authorList>
            <person name="Xiong W."/>
            <person name="Schranz E."/>
        </authorList>
    </citation>
    <scope>NUCLEOTIDE SEQUENCE [LARGE SCALE GENOMIC DNA]</scope>
</reference>
<evidence type="ECO:0000313" key="6">
    <source>
        <dbReference type="EMBL" id="CAH1452835.1"/>
    </source>
</evidence>
<evidence type="ECO:0000256" key="3">
    <source>
        <dbReference type="ARBA" id="ARBA00022833"/>
    </source>
</evidence>
<dbReference type="Pfam" id="PF06839">
    <property type="entry name" value="Zn_ribbon_GRF"/>
    <property type="match status" value="1"/>
</dbReference>
<dbReference type="Proteomes" id="UP001157418">
    <property type="component" value="Unassembled WGS sequence"/>
</dbReference>
<comment type="caution">
    <text evidence="6">The sequence shown here is derived from an EMBL/GenBank/DDBJ whole genome shotgun (WGS) entry which is preliminary data.</text>
</comment>
<name>A0AAU9PTQ0_9ASTR</name>
<proteinExistence type="predicted"/>
<protein>
    <recommendedName>
        <fullName evidence="5">GRF-type domain-containing protein</fullName>
    </recommendedName>
</protein>
<feature type="domain" description="GRF-type" evidence="5">
    <location>
        <begin position="24"/>
        <end position="67"/>
    </location>
</feature>
<dbReference type="AlphaFoldDB" id="A0AAU9PTQ0"/>
<evidence type="ECO:0000256" key="4">
    <source>
        <dbReference type="PROSITE-ProRule" id="PRU01343"/>
    </source>
</evidence>
<evidence type="ECO:0000259" key="5">
    <source>
        <dbReference type="PROSITE" id="PS51999"/>
    </source>
</evidence>
<dbReference type="InterPro" id="IPR010666">
    <property type="entry name" value="Znf_GRF"/>
</dbReference>
<evidence type="ECO:0000256" key="2">
    <source>
        <dbReference type="ARBA" id="ARBA00022771"/>
    </source>
</evidence>
<dbReference type="EMBL" id="CAKMRJ010005745">
    <property type="protein sequence ID" value="CAH1452835.1"/>
    <property type="molecule type" value="Genomic_DNA"/>
</dbReference>
<dbReference type="GO" id="GO:0008270">
    <property type="term" value="F:zinc ion binding"/>
    <property type="evidence" value="ECO:0007669"/>
    <property type="project" value="UniProtKB-KW"/>
</dbReference>
<evidence type="ECO:0000313" key="7">
    <source>
        <dbReference type="Proteomes" id="UP001157418"/>
    </source>
</evidence>
<gene>
    <name evidence="6" type="ORF">LVIROSA_LOCUS38122</name>
</gene>